<feature type="compositionally biased region" description="Polar residues" evidence="1">
    <location>
        <begin position="214"/>
        <end position="233"/>
    </location>
</feature>
<feature type="region of interest" description="Disordered" evidence="1">
    <location>
        <begin position="257"/>
        <end position="284"/>
    </location>
</feature>
<comment type="caution">
    <text evidence="3">The sequence shown here is derived from an EMBL/GenBank/DDBJ whole genome shotgun (WGS) entry which is preliminary data.</text>
</comment>
<feature type="transmembrane region" description="Helical" evidence="2">
    <location>
        <begin position="37"/>
        <end position="61"/>
    </location>
</feature>
<dbReference type="OrthoDB" id="2758852at2759"/>
<keyword evidence="2" id="KW-0472">Membrane</keyword>
<organism evidence="3 4">
    <name type="scientific">Trametes pubescens</name>
    <name type="common">White-rot fungus</name>
    <dbReference type="NCBI Taxonomy" id="154538"/>
    <lineage>
        <taxon>Eukaryota</taxon>
        <taxon>Fungi</taxon>
        <taxon>Dikarya</taxon>
        <taxon>Basidiomycota</taxon>
        <taxon>Agaricomycotina</taxon>
        <taxon>Agaricomycetes</taxon>
        <taxon>Polyporales</taxon>
        <taxon>Polyporaceae</taxon>
        <taxon>Trametes</taxon>
    </lineage>
</organism>
<evidence type="ECO:0000256" key="1">
    <source>
        <dbReference type="SAM" id="MobiDB-lite"/>
    </source>
</evidence>
<dbReference type="Proteomes" id="UP000184267">
    <property type="component" value="Unassembled WGS sequence"/>
</dbReference>
<name>A0A1M2VUI3_TRAPU</name>
<proteinExistence type="predicted"/>
<protein>
    <submittedName>
        <fullName evidence="3">Uncharacterized protein</fullName>
    </submittedName>
</protein>
<sequence length="284" mass="30438">MSALASTSTQASAPPPSSSGAQTSYNATPNTSATLRIPTVLAAALSTTLTLLAVSLVLLFLRWRRRYLKRALEARVPPTALRELHLLNTGGRQVVGDRVAWPFVRLADGADVSSVHLSSFRAETPWRTSEQHSVRAYDNGDVPPAVPTKAATRTVAARDSVLPSFPTDAYSARAGLVDTFPRTPDSLSLSFQHIPPPPPLRAFQPQRRISSTMLSSSMNTPITPDSPPRSSSAGADERFVVLPWPLGERLMALLSTAQGPEARVRESRSEGGCSEGLPAYASDE</sequence>
<evidence type="ECO:0000313" key="4">
    <source>
        <dbReference type="Proteomes" id="UP000184267"/>
    </source>
</evidence>
<dbReference type="AlphaFoldDB" id="A0A1M2VUI3"/>
<feature type="region of interest" description="Disordered" evidence="1">
    <location>
        <begin position="1"/>
        <end position="26"/>
    </location>
</feature>
<evidence type="ECO:0000313" key="3">
    <source>
        <dbReference type="EMBL" id="OJT11271.1"/>
    </source>
</evidence>
<accession>A0A1M2VUI3</accession>
<keyword evidence="2" id="KW-1133">Transmembrane helix</keyword>
<feature type="compositionally biased region" description="Low complexity" evidence="1">
    <location>
        <begin position="1"/>
        <end position="24"/>
    </location>
</feature>
<keyword evidence="2" id="KW-0812">Transmembrane</keyword>
<feature type="region of interest" description="Disordered" evidence="1">
    <location>
        <begin position="214"/>
        <end position="234"/>
    </location>
</feature>
<keyword evidence="4" id="KW-1185">Reference proteome</keyword>
<gene>
    <name evidence="3" type="ORF">TRAPUB_12224</name>
</gene>
<reference evidence="3 4" key="1">
    <citation type="submission" date="2016-10" db="EMBL/GenBank/DDBJ databases">
        <title>Genome sequence of the basidiomycete white-rot fungus Trametes pubescens.</title>
        <authorList>
            <person name="Makela M.R."/>
            <person name="Granchi Z."/>
            <person name="Peng M."/>
            <person name="De Vries R.P."/>
            <person name="Grigoriev I."/>
            <person name="Riley R."/>
            <person name="Hilden K."/>
        </authorList>
    </citation>
    <scope>NUCLEOTIDE SEQUENCE [LARGE SCALE GENOMIC DNA]</scope>
    <source>
        <strain evidence="3 4">FBCC735</strain>
    </source>
</reference>
<dbReference type="EMBL" id="MNAD01000664">
    <property type="protein sequence ID" value="OJT11271.1"/>
    <property type="molecule type" value="Genomic_DNA"/>
</dbReference>
<evidence type="ECO:0000256" key="2">
    <source>
        <dbReference type="SAM" id="Phobius"/>
    </source>
</evidence>